<dbReference type="SMART" id="SM00091">
    <property type="entry name" value="PAS"/>
    <property type="match status" value="1"/>
</dbReference>
<dbReference type="SMART" id="SM00052">
    <property type="entry name" value="EAL"/>
    <property type="match status" value="1"/>
</dbReference>
<evidence type="ECO:0000259" key="6">
    <source>
        <dbReference type="PROSITE" id="PS50113"/>
    </source>
</evidence>
<keyword evidence="3" id="KW-0973">c-di-GMP</keyword>
<dbReference type="Proteomes" id="UP000275461">
    <property type="component" value="Unassembled WGS sequence"/>
</dbReference>
<dbReference type="Pfam" id="PF00990">
    <property type="entry name" value="GGDEF"/>
    <property type="match status" value="1"/>
</dbReference>
<evidence type="ECO:0000256" key="4">
    <source>
        <dbReference type="ARBA" id="ARBA00051114"/>
    </source>
</evidence>
<dbReference type="FunFam" id="3.30.70.270:FF:000001">
    <property type="entry name" value="Diguanylate cyclase domain protein"/>
    <property type="match status" value="1"/>
</dbReference>
<dbReference type="InterPro" id="IPR001633">
    <property type="entry name" value="EAL_dom"/>
</dbReference>
<feature type="domain" description="EAL" evidence="7">
    <location>
        <begin position="475"/>
        <end position="729"/>
    </location>
</feature>
<protein>
    <recommendedName>
        <fullName evidence="2">cyclic-guanylate-specific phosphodiesterase</fullName>
        <ecNumber evidence="2">3.1.4.52</ecNumber>
    </recommendedName>
</protein>
<dbReference type="Gene3D" id="3.30.450.20">
    <property type="entry name" value="PAS domain"/>
    <property type="match status" value="1"/>
</dbReference>
<dbReference type="CDD" id="cd01948">
    <property type="entry name" value="EAL"/>
    <property type="match status" value="1"/>
</dbReference>
<dbReference type="PANTHER" id="PTHR44757:SF2">
    <property type="entry name" value="BIOFILM ARCHITECTURE MAINTENANCE PROTEIN MBAA"/>
    <property type="match status" value="1"/>
</dbReference>
<evidence type="ECO:0000313" key="9">
    <source>
        <dbReference type="EMBL" id="RLK50789.1"/>
    </source>
</evidence>
<organism evidence="9 10">
    <name type="scientific">Alkalispirillum mobile</name>
    <dbReference type="NCBI Taxonomy" id="85925"/>
    <lineage>
        <taxon>Bacteria</taxon>
        <taxon>Pseudomonadati</taxon>
        <taxon>Pseudomonadota</taxon>
        <taxon>Gammaproteobacteria</taxon>
        <taxon>Chromatiales</taxon>
        <taxon>Ectothiorhodospiraceae</taxon>
        <taxon>Alkalispirillum</taxon>
    </lineage>
</organism>
<dbReference type="Pfam" id="PF13185">
    <property type="entry name" value="GAF_2"/>
    <property type="match status" value="1"/>
</dbReference>
<reference evidence="9 10" key="1">
    <citation type="submission" date="2018-10" db="EMBL/GenBank/DDBJ databases">
        <title>Genomic Encyclopedia of Type Strains, Phase IV (KMG-IV): sequencing the most valuable type-strain genomes for metagenomic binning, comparative biology and taxonomic classification.</title>
        <authorList>
            <person name="Goeker M."/>
        </authorList>
    </citation>
    <scope>NUCLEOTIDE SEQUENCE [LARGE SCALE GENOMIC DNA]</scope>
    <source>
        <strain evidence="9 10">DSM 12769</strain>
    </source>
</reference>
<dbReference type="PIRSF" id="PIRSF005925">
    <property type="entry name" value="Dos"/>
    <property type="match status" value="1"/>
</dbReference>
<comment type="catalytic activity">
    <reaction evidence="4">
        <text>3',3'-c-di-GMP + H2O = 5'-phosphoguanylyl(3'-&gt;5')guanosine + H(+)</text>
        <dbReference type="Rhea" id="RHEA:24902"/>
        <dbReference type="ChEBI" id="CHEBI:15377"/>
        <dbReference type="ChEBI" id="CHEBI:15378"/>
        <dbReference type="ChEBI" id="CHEBI:58754"/>
        <dbReference type="ChEBI" id="CHEBI:58805"/>
        <dbReference type="EC" id="3.1.4.52"/>
    </reaction>
    <physiologicalReaction direction="left-to-right" evidence="4">
        <dbReference type="Rhea" id="RHEA:24903"/>
    </physiologicalReaction>
</comment>
<dbReference type="FunFam" id="3.20.20.450:FF:000001">
    <property type="entry name" value="Cyclic di-GMP phosphodiesterase yahA"/>
    <property type="match status" value="1"/>
</dbReference>
<sequence length="732" mass="80327">MADVRAQLEAQQRIQDLIARHAPLETTLAAISRMGEQLLPGALVSIMLFDAERQSLTLAGGDSLSPAYRAAMQDIPIGPHVGSCGSAAYLRQLVITEDIAESDAWRGFHALARAEGVRACWSMPVLGRDGALLGTFATYYRGPGVPDEADQAHINRAAGLVALAVERHQERRTLEETEQRYRSLFTEHPDAVFQIDMAGRLCALNRAAGDILGLPESRLLGRHYNDLVTEDCRQRCEEAFAAAVRGEPQHYEIKAYRANADQPVALDITNLPIIVDDQVIGIYGIARDITLRKQYEARLAYYASHDALTGLPNRREFESRLAHDFELCRRHRQPLAVLYIDLDDFKPVNDSLGHAFGDRLLVATARRLEKLLGPGDTLSRFGGDEFVLLLPSLADEQEALALAERVLGLFSRSHTLGTEQVHISASVGIAFSHDDVRSPEELVQFANRAMQQAKRQGRNTWRRYAGGDGAEPGENVSLRRDLQEAISNDQLSLHYQPVVDATSGELRSIEALVRWHHPERGTLSPGVFIPLAEQTGQIIEIGQWILRRACSDMMALQGQGVQPIPVAVNISPLQFARPSFVANLAQVLAETGLPAHLLELELTEGVLMADADGAIASLKALRELGVHAAIDDFGTGFSSLSYLRYLPINKVKLDRSFISDMMDSRGSAAIVQGVITMAHHLSLEVVAEGIETEAQWQALRGRDCDLLQGYLFAHPMPLAQLVEKAGLSSAAS</sequence>
<dbReference type="PROSITE" id="PS50112">
    <property type="entry name" value="PAS"/>
    <property type="match status" value="1"/>
</dbReference>
<comment type="caution">
    <text evidence="9">The sequence shown here is derived from an EMBL/GenBank/DDBJ whole genome shotgun (WGS) entry which is preliminary data.</text>
</comment>
<dbReference type="PROSITE" id="PS50113">
    <property type="entry name" value="PAC"/>
    <property type="match status" value="1"/>
</dbReference>
<dbReference type="CDD" id="cd00130">
    <property type="entry name" value="PAS"/>
    <property type="match status" value="1"/>
</dbReference>
<dbReference type="SUPFAM" id="SSF55785">
    <property type="entry name" value="PYP-like sensor domain (PAS domain)"/>
    <property type="match status" value="1"/>
</dbReference>
<dbReference type="CDD" id="cd01949">
    <property type="entry name" value="GGDEF"/>
    <property type="match status" value="1"/>
</dbReference>
<dbReference type="PROSITE" id="PS50883">
    <property type="entry name" value="EAL"/>
    <property type="match status" value="1"/>
</dbReference>
<evidence type="ECO:0000256" key="1">
    <source>
        <dbReference type="ARBA" id="ARBA00001946"/>
    </source>
</evidence>
<dbReference type="GO" id="GO:0071111">
    <property type="term" value="F:cyclic-guanylate-specific phosphodiesterase activity"/>
    <property type="evidence" value="ECO:0007669"/>
    <property type="project" value="UniProtKB-EC"/>
</dbReference>
<keyword evidence="10" id="KW-1185">Reference proteome</keyword>
<accession>A0A498C6U1</accession>
<evidence type="ECO:0000313" key="10">
    <source>
        <dbReference type="Proteomes" id="UP000275461"/>
    </source>
</evidence>
<dbReference type="InterPro" id="IPR013656">
    <property type="entry name" value="PAS_4"/>
</dbReference>
<dbReference type="InterPro" id="IPR043128">
    <property type="entry name" value="Rev_trsase/Diguanyl_cyclase"/>
</dbReference>
<dbReference type="InterPro" id="IPR000700">
    <property type="entry name" value="PAS-assoc_C"/>
</dbReference>
<evidence type="ECO:0000259" key="7">
    <source>
        <dbReference type="PROSITE" id="PS50883"/>
    </source>
</evidence>
<proteinExistence type="predicted"/>
<dbReference type="GO" id="GO:0071732">
    <property type="term" value="P:cellular response to nitric oxide"/>
    <property type="evidence" value="ECO:0007669"/>
    <property type="project" value="UniProtKB-ARBA"/>
</dbReference>
<evidence type="ECO:0000259" key="5">
    <source>
        <dbReference type="PROSITE" id="PS50112"/>
    </source>
</evidence>
<dbReference type="SUPFAM" id="SSF55781">
    <property type="entry name" value="GAF domain-like"/>
    <property type="match status" value="1"/>
</dbReference>
<evidence type="ECO:0000259" key="8">
    <source>
        <dbReference type="PROSITE" id="PS50887"/>
    </source>
</evidence>
<dbReference type="InterPro" id="IPR052155">
    <property type="entry name" value="Biofilm_reg_signaling"/>
</dbReference>
<dbReference type="Gene3D" id="3.30.70.270">
    <property type="match status" value="1"/>
</dbReference>
<dbReference type="NCBIfam" id="TIGR00229">
    <property type="entry name" value="sensory_box"/>
    <property type="match status" value="1"/>
</dbReference>
<feature type="domain" description="PAS" evidence="5">
    <location>
        <begin position="177"/>
        <end position="247"/>
    </location>
</feature>
<name>A0A498C6U1_9GAMM</name>
<dbReference type="Gene3D" id="3.20.20.450">
    <property type="entry name" value="EAL domain"/>
    <property type="match status" value="1"/>
</dbReference>
<dbReference type="InterPro" id="IPR000160">
    <property type="entry name" value="GGDEF_dom"/>
</dbReference>
<feature type="domain" description="GGDEF" evidence="8">
    <location>
        <begin position="333"/>
        <end position="466"/>
    </location>
</feature>
<evidence type="ECO:0000256" key="2">
    <source>
        <dbReference type="ARBA" id="ARBA00012282"/>
    </source>
</evidence>
<dbReference type="SUPFAM" id="SSF141868">
    <property type="entry name" value="EAL domain-like"/>
    <property type="match status" value="1"/>
</dbReference>
<dbReference type="InterPro" id="IPR029016">
    <property type="entry name" value="GAF-like_dom_sf"/>
</dbReference>
<dbReference type="Pfam" id="PF08448">
    <property type="entry name" value="PAS_4"/>
    <property type="match status" value="1"/>
</dbReference>
<dbReference type="PANTHER" id="PTHR44757">
    <property type="entry name" value="DIGUANYLATE CYCLASE DGCP"/>
    <property type="match status" value="1"/>
</dbReference>
<dbReference type="SUPFAM" id="SSF55073">
    <property type="entry name" value="Nucleotide cyclase"/>
    <property type="match status" value="1"/>
</dbReference>
<dbReference type="InterPro" id="IPR035965">
    <property type="entry name" value="PAS-like_dom_sf"/>
</dbReference>
<dbReference type="EC" id="3.1.4.52" evidence="2"/>
<feature type="domain" description="PAC" evidence="6">
    <location>
        <begin position="249"/>
        <end position="301"/>
    </location>
</feature>
<dbReference type="AlphaFoldDB" id="A0A498C6U1"/>
<dbReference type="SMART" id="SM00267">
    <property type="entry name" value="GGDEF"/>
    <property type="match status" value="1"/>
</dbReference>
<dbReference type="Gene3D" id="3.30.450.40">
    <property type="match status" value="1"/>
</dbReference>
<dbReference type="Pfam" id="PF00563">
    <property type="entry name" value="EAL"/>
    <property type="match status" value="1"/>
</dbReference>
<dbReference type="EMBL" id="RCDA01000001">
    <property type="protein sequence ID" value="RLK50789.1"/>
    <property type="molecule type" value="Genomic_DNA"/>
</dbReference>
<dbReference type="PROSITE" id="PS50887">
    <property type="entry name" value="GGDEF"/>
    <property type="match status" value="1"/>
</dbReference>
<dbReference type="SMART" id="SM00065">
    <property type="entry name" value="GAF"/>
    <property type="match status" value="1"/>
</dbReference>
<dbReference type="InterPro" id="IPR029787">
    <property type="entry name" value="Nucleotide_cyclase"/>
</dbReference>
<dbReference type="InterPro" id="IPR035919">
    <property type="entry name" value="EAL_sf"/>
</dbReference>
<dbReference type="InterPro" id="IPR000014">
    <property type="entry name" value="PAS"/>
</dbReference>
<dbReference type="InterPro" id="IPR003018">
    <property type="entry name" value="GAF"/>
</dbReference>
<gene>
    <name evidence="9" type="ORF">DFR31_0696</name>
</gene>
<dbReference type="NCBIfam" id="TIGR00254">
    <property type="entry name" value="GGDEF"/>
    <property type="match status" value="1"/>
</dbReference>
<evidence type="ECO:0000256" key="3">
    <source>
        <dbReference type="ARBA" id="ARBA00022636"/>
    </source>
</evidence>
<comment type="cofactor">
    <cofactor evidence="1">
        <name>Mg(2+)</name>
        <dbReference type="ChEBI" id="CHEBI:18420"/>
    </cofactor>
</comment>
<dbReference type="InterPro" id="IPR012226">
    <property type="entry name" value="Diguanyl_cyclase/Pdiesterase"/>
</dbReference>